<keyword evidence="9" id="KW-0812">Transmembrane</keyword>
<keyword evidence="13" id="KW-1133">Transmembrane helix</keyword>
<keyword evidence="17" id="KW-0325">Glycoprotein</keyword>
<evidence type="ECO:0000256" key="19">
    <source>
        <dbReference type="ARBA" id="ARBA00047847"/>
    </source>
</evidence>
<protein>
    <recommendedName>
        <fullName evidence="6">protein xylosyltransferase</fullName>
        <ecNumber evidence="6">2.4.2.26</ecNumber>
    </recommendedName>
    <alternativeName>
        <fullName evidence="18">Peptide O-xylosyltransferase</fullName>
    </alternativeName>
</protein>
<feature type="compositionally biased region" description="Acidic residues" evidence="20">
    <location>
        <begin position="598"/>
        <end position="642"/>
    </location>
</feature>
<dbReference type="InterPro" id="IPR003406">
    <property type="entry name" value="Glyco_trans_14"/>
</dbReference>
<accession>A0A7S4JP54</accession>
<evidence type="ECO:0000256" key="10">
    <source>
        <dbReference type="ARBA" id="ARBA00022723"/>
    </source>
</evidence>
<evidence type="ECO:0000256" key="20">
    <source>
        <dbReference type="SAM" id="MobiDB-lite"/>
    </source>
</evidence>
<evidence type="ECO:0000256" key="15">
    <source>
        <dbReference type="ARBA" id="ARBA00023136"/>
    </source>
</evidence>
<evidence type="ECO:0000256" key="5">
    <source>
        <dbReference type="ARBA" id="ARBA00010195"/>
    </source>
</evidence>
<name>A0A7S4JP54_9STRA</name>
<evidence type="ECO:0000256" key="2">
    <source>
        <dbReference type="ARBA" id="ARBA00004648"/>
    </source>
</evidence>
<evidence type="ECO:0000256" key="4">
    <source>
        <dbReference type="ARBA" id="ARBA00005093"/>
    </source>
</evidence>
<evidence type="ECO:0000256" key="13">
    <source>
        <dbReference type="ARBA" id="ARBA00022989"/>
    </source>
</evidence>
<feature type="region of interest" description="Disordered" evidence="20">
    <location>
        <begin position="593"/>
        <end position="656"/>
    </location>
</feature>
<dbReference type="InterPro" id="IPR043538">
    <property type="entry name" value="XYLT"/>
</dbReference>
<keyword evidence="8" id="KW-0808">Transferase</keyword>
<organism evidence="21">
    <name type="scientific">Odontella aurita</name>
    <dbReference type="NCBI Taxonomy" id="265563"/>
    <lineage>
        <taxon>Eukaryota</taxon>
        <taxon>Sar</taxon>
        <taxon>Stramenopiles</taxon>
        <taxon>Ochrophyta</taxon>
        <taxon>Bacillariophyta</taxon>
        <taxon>Mediophyceae</taxon>
        <taxon>Biddulphiophycidae</taxon>
        <taxon>Eupodiscales</taxon>
        <taxon>Odontellaceae</taxon>
        <taxon>Odontella</taxon>
    </lineage>
</organism>
<keyword evidence="12" id="KW-0735">Signal-anchor</keyword>
<evidence type="ECO:0000256" key="6">
    <source>
        <dbReference type="ARBA" id="ARBA00011972"/>
    </source>
</evidence>
<evidence type="ECO:0000256" key="11">
    <source>
        <dbReference type="ARBA" id="ARBA00022824"/>
    </source>
</evidence>
<proteinExistence type="inferred from homology"/>
<evidence type="ECO:0000256" key="12">
    <source>
        <dbReference type="ARBA" id="ARBA00022968"/>
    </source>
</evidence>
<dbReference type="Pfam" id="PF02485">
    <property type="entry name" value="Branch"/>
    <property type="match status" value="1"/>
</dbReference>
<dbReference type="GO" id="GO:0000139">
    <property type="term" value="C:Golgi membrane"/>
    <property type="evidence" value="ECO:0007669"/>
    <property type="project" value="UniProtKB-SubCell"/>
</dbReference>
<evidence type="ECO:0000256" key="3">
    <source>
        <dbReference type="ARBA" id="ARBA00004840"/>
    </source>
</evidence>
<evidence type="ECO:0000256" key="8">
    <source>
        <dbReference type="ARBA" id="ARBA00022679"/>
    </source>
</evidence>
<keyword evidence="14" id="KW-0333">Golgi apparatus</keyword>
<gene>
    <name evidence="21" type="ORF">OAUR00152_LOCUS30853</name>
</gene>
<evidence type="ECO:0000256" key="18">
    <source>
        <dbReference type="ARBA" id="ARBA00042865"/>
    </source>
</evidence>
<dbReference type="PANTHER" id="PTHR46025">
    <property type="entry name" value="XYLOSYLTRANSFERASE OXT"/>
    <property type="match status" value="1"/>
</dbReference>
<dbReference type="AlphaFoldDB" id="A0A7S4JP54"/>
<reference evidence="21" key="1">
    <citation type="submission" date="2021-01" db="EMBL/GenBank/DDBJ databases">
        <authorList>
            <person name="Corre E."/>
            <person name="Pelletier E."/>
            <person name="Niang G."/>
            <person name="Scheremetjew M."/>
            <person name="Finn R."/>
            <person name="Kale V."/>
            <person name="Holt S."/>
            <person name="Cochrane G."/>
            <person name="Meng A."/>
            <person name="Brown T."/>
            <person name="Cohen L."/>
        </authorList>
    </citation>
    <scope>NUCLEOTIDE SEQUENCE</scope>
    <source>
        <strain evidence="21">Isolate 1302-5</strain>
    </source>
</reference>
<dbReference type="GO" id="GO:0005789">
    <property type="term" value="C:endoplasmic reticulum membrane"/>
    <property type="evidence" value="ECO:0007669"/>
    <property type="project" value="UniProtKB-SubCell"/>
</dbReference>
<comment type="similarity">
    <text evidence="5">Belongs to the glycosyltransferase 14 family. XylT subfamily.</text>
</comment>
<dbReference type="GO" id="GO:0015012">
    <property type="term" value="P:heparan sulfate proteoglycan biosynthetic process"/>
    <property type="evidence" value="ECO:0007669"/>
    <property type="project" value="UniProtKB-UniPathway"/>
</dbReference>
<comment type="pathway">
    <text evidence="3">Glycan metabolism; chondroitin sulfate biosynthesis.</text>
</comment>
<dbReference type="EC" id="2.4.2.26" evidence="6"/>
<dbReference type="PANTHER" id="PTHR46025:SF3">
    <property type="entry name" value="XYLOSYLTRANSFERASE OXT"/>
    <property type="match status" value="1"/>
</dbReference>
<keyword evidence="10" id="KW-0479">Metal-binding</keyword>
<evidence type="ECO:0000256" key="7">
    <source>
        <dbReference type="ARBA" id="ARBA00022676"/>
    </source>
</evidence>
<dbReference type="EMBL" id="HBKQ01044748">
    <property type="protein sequence ID" value="CAE2269068.1"/>
    <property type="molecule type" value="Transcribed_RNA"/>
</dbReference>
<evidence type="ECO:0000256" key="9">
    <source>
        <dbReference type="ARBA" id="ARBA00022692"/>
    </source>
</evidence>
<comment type="pathway">
    <text evidence="4">Glycan metabolism; heparan sulfate biosynthesis.</text>
</comment>
<dbReference type="UniPathway" id="UPA00756"/>
<keyword evidence="7" id="KW-0328">Glycosyltransferase</keyword>
<evidence type="ECO:0000256" key="14">
    <source>
        <dbReference type="ARBA" id="ARBA00023034"/>
    </source>
</evidence>
<dbReference type="GO" id="GO:0050650">
    <property type="term" value="P:chondroitin sulfate proteoglycan biosynthetic process"/>
    <property type="evidence" value="ECO:0007669"/>
    <property type="project" value="TreeGrafter"/>
</dbReference>
<evidence type="ECO:0000256" key="17">
    <source>
        <dbReference type="ARBA" id="ARBA00023180"/>
    </source>
</evidence>
<sequence length="693" mass="78262">MIKAFEQTKTNECRAKIARHFSYFINAIGKEKSFPFNDFELENTCYFGDESNEEETIEDLEWEEEQSWSYQPPRNEANYIDHPSNLNILYGVLAHSDPDAVIRLIETLYEVGHKFVVHVDGKEASEDTQKKIVEFAATRDYVHVLPDKNRVRVNWGGFSMVNATMQVLRHAFALRINFHKFAHIAESTYPVRSNAQIRRQLASYPIDANFVHVIETPTNPHEDNWHYFVECDDAVHRIYRLPPLRWSNSGVDLMTSSQWFILSREFAKYLADAAPGTLVHDMLEYAEHMVVADEQFFGTVLRHTKYCHKHHNGNFLFLEFGKWEDSKEEEARDPRKCVMPDPNHCGRSPTSLKEDMIAAIALTNKRPLFARKFESDLNTHVKDIVDIILRDESKKFDTSFKGDGLMFVAKHTVHSATPLCLGLGRNKTKVILVPCFHHGARDNANTDWEYGGVELNETPKTNRWRLGSCTFDGKLERTPNGEIVVTAGKYSKAGPLCTIEMMGGGNKGSCLEVSTEIDDTSKSNITQISHCNTKSDQIFSFGTGASTQHGSIVMTATSADAFTADKSGDKQPPPLCLGFTGESGLAAFEYEEYKGGDNDDVDRDIDQEYSSDDEEVDADIDEELEYEDGDETGDSEDEDNEGQEGLAEQRRRLSEVAHPVGAGSPIVAFECSGDNTIEWLVIPYIFDNQGDDD</sequence>
<comment type="catalytic activity">
    <reaction evidence="19">
        <text>UDP-alpha-D-xylose + L-seryl-[protein] = 3-O-(beta-D-xylosyl)-L-seryl-[protein] + UDP + H(+)</text>
        <dbReference type="Rhea" id="RHEA:50192"/>
        <dbReference type="Rhea" id="RHEA-COMP:9863"/>
        <dbReference type="Rhea" id="RHEA-COMP:12567"/>
        <dbReference type="ChEBI" id="CHEBI:15378"/>
        <dbReference type="ChEBI" id="CHEBI:29999"/>
        <dbReference type="ChEBI" id="CHEBI:57632"/>
        <dbReference type="ChEBI" id="CHEBI:58223"/>
        <dbReference type="ChEBI" id="CHEBI:132085"/>
        <dbReference type="EC" id="2.4.2.26"/>
    </reaction>
</comment>
<keyword evidence="15" id="KW-0472">Membrane</keyword>
<dbReference type="GO" id="GO:0030158">
    <property type="term" value="F:protein xylosyltransferase activity"/>
    <property type="evidence" value="ECO:0007669"/>
    <property type="project" value="UniProtKB-EC"/>
</dbReference>
<dbReference type="UniPathway" id="UPA00755"/>
<dbReference type="GO" id="GO:0046872">
    <property type="term" value="F:metal ion binding"/>
    <property type="evidence" value="ECO:0007669"/>
    <property type="project" value="UniProtKB-KW"/>
</dbReference>
<evidence type="ECO:0000256" key="1">
    <source>
        <dbReference type="ARBA" id="ARBA00004323"/>
    </source>
</evidence>
<evidence type="ECO:0000256" key="16">
    <source>
        <dbReference type="ARBA" id="ARBA00023157"/>
    </source>
</evidence>
<evidence type="ECO:0000313" key="21">
    <source>
        <dbReference type="EMBL" id="CAE2269068.1"/>
    </source>
</evidence>
<keyword evidence="11" id="KW-0256">Endoplasmic reticulum</keyword>
<comment type="subcellular location">
    <subcellularLocation>
        <location evidence="2">Endoplasmic reticulum membrane</location>
        <topology evidence="2">Single-pass type II membrane protein</topology>
    </subcellularLocation>
    <subcellularLocation>
        <location evidence="1">Golgi apparatus membrane</location>
        <topology evidence="1">Single-pass type II membrane protein</topology>
    </subcellularLocation>
</comment>
<keyword evidence="16" id="KW-1015">Disulfide bond</keyword>